<evidence type="ECO:0000256" key="6">
    <source>
        <dbReference type="ARBA" id="ARBA00022692"/>
    </source>
</evidence>
<keyword evidence="8" id="KW-1133">Transmembrane helix</keyword>
<evidence type="ECO:0000313" key="12">
    <source>
        <dbReference type="EMBL" id="CQR73512.1"/>
    </source>
</evidence>
<dbReference type="EMBL" id="CTRP01000013">
    <property type="protein sequence ID" value="CQR73512.1"/>
    <property type="molecule type" value="Genomic_DNA"/>
</dbReference>
<reference evidence="13" key="1">
    <citation type="submission" date="2015-03" db="EMBL/GenBank/DDBJ databases">
        <authorList>
            <person name="Nijsse Bart"/>
        </authorList>
    </citation>
    <scope>NUCLEOTIDE SEQUENCE [LARGE SCALE GENOMIC DNA]</scope>
</reference>
<dbReference type="InterPro" id="IPR036366">
    <property type="entry name" value="PGBDSf"/>
</dbReference>
<comment type="subcellular location">
    <subcellularLocation>
        <location evidence="1">Cell inner membrane</location>
        <topology evidence="1">Single-pass membrane protein</topology>
        <orientation evidence="1">Periplasmic side</orientation>
    </subcellularLocation>
</comment>
<keyword evidence="13" id="KW-1185">Reference proteome</keyword>
<sequence length="449" mass="50181">MRKNKLLSILVVFGLLTVLVAGFSSASAAMVTDPKETFIKSIKSIQNVESCHVNFDLSASFPQGNNIDISAKGESDIQGKPMLSKMTMNLSMKDGTKKFEQVITSYFEEAENQILFYSNENNHWIKRSLPKNSSDHQSEEYWNTIKNVILKNEDANVMVFEVTVNMNYIKENLRRTTVDVPNTKLMFNILDNLDDFTYLVTIDKKTAYISKIEMDFSDCISKIVSNIADLQSGTSEQKNRFKAMFSNMKMTGTMTFSKFNNVGKITVPEDVKNQAKVVNLIQEHKSYPPSGGICPQVIERSLVGYPDEARKKGLEGNVLLRLNISDTGKVIYAEILQSSGFDILDNAAIDGVTKWRFTPAQMNAKATTSNIIVPIKFQLKRLKDSSLGLLNSEEIINIQNKLNELGFDCGEPDGFIGPKTEQAIKDFQQSRGLEPDGIVGIETKKALGI</sequence>
<dbReference type="PANTHER" id="PTHR33446">
    <property type="entry name" value="PROTEIN TONB-RELATED"/>
    <property type="match status" value="1"/>
</dbReference>
<keyword evidence="4" id="KW-1003">Cell membrane</keyword>
<dbReference type="NCBIfam" id="TIGR01352">
    <property type="entry name" value="tonB_Cterm"/>
    <property type="match status" value="1"/>
</dbReference>
<dbReference type="InterPro" id="IPR002477">
    <property type="entry name" value="Peptidoglycan-bd-like"/>
</dbReference>
<keyword evidence="3" id="KW-0813">Transport</keyword>
<dbReference type="AlphaFoldDB" id="A0A0U1L1H2"/>
<feature type="signal peptide" evidence="10">
    <location>
        <begin position="1"/>
        <end position="28"/>
    </location>
</feature>
<dbReference type="GO" id="GO:0005886">
    <property type="term" value="C:plasma membrane"/>
    <property type="evidence" value="ECO:0007669"/>
    <property type="project" value="UniProtKB-SubCell"/>
</dbReference>
<evidence type="ECO:0000256" key="8">
    <source>
        <dbReference type="ARBA" id="ARBA00022989"/>
    </source>
</evidence>
<feature type="chain" id="PRO_5006710690" evidence="10">
    <location>
        <begin position="29"/>
        <end position="449"/>
    </location>
</feature>
<keyword evidence="10" id="KW-0732">Signal</keyword>
<dbReference type="PROSITE" id="PS52015">
    <property type="entry name" value="TONB_CTD"/>
    <property type="match status" value="1"/>
</dbReference>
<evidence type="ECO:0000256" key="2">
    <source>
        <dbReference type="ARBA" id="ARBA00006555"/>
    </source>
</evidence>
<dbReference type="InterPro" id="IPR046720">
    <property type="entry name" value="DUF6612"/>
</dbReference>
<keyword evidence="7" id="KW-0653">Protein transport</keyword>
<dbReference type="SUPFAM" id="SSF74653">
    <property type="entry name" value="TolA/TonB C-terminal domain"/>
    <property type="match status" value="1"/>
</dbReference>
<evidence type="ECO:0000313" key="13">
    <source>
        <dbReference type="Proteomes" id="UP000049855"/>
    </source>
</evidence>
<dbReference type="Pfam" id="PF01471">
    <property type="entry name" value="PG_binding_1"/>
    <property type="match status" value="1"/>
</dbReference>
<dbReference type="InterPro" id="IPR036365">
    <property type="entry name" value="PGBD-like_sf"/>
</dbReference>
<dbReference type="RefSeq" id="WP_021171477.1">
    <property type="nucleotide sequence ID" value="NZ_CTRP01000013.1"/>
</dbReference>
<evidence type="ECO:0000256" key="5">
    <source>
        <dbReference type="ARBA" id="ARBA00022519"/>
    </source>
</evidence>
<evidence type="ECO:0000256" key="7">
    <source>
        <dbReference type="ARBA" id="ARBA00022927"/>
    </source>
</evidence>
<evidence type="ECO:0000259" key="11">
    <source>
        <dbReference type="PROSITE" id="PS52015"/>
    </source>
</evidence>
<comment type="similarity">
    <text evidence="2">Belongs to the TonB family.</text>
</comment>
<dbReference type="SUPFAM" id="SSF47090">
    <property type="entry name" value="PGBD-like"/>
    <property type="match status" value="1"/>
</dbReference>
<accession>A0A0U1L1H2</accession>
<dbReference type="GO" id="GO:0015031">
    <property type="term" value="P:protein transport"/>
    <property type="evidence" value="ECO:0007669"/>
    <property type="project" value="UniProtKB-KW"/>
</dbReference>
<dbReference type="Pfam" id="PF03544">
    <property type="entry name" value="TonB_C"/>
    <property type="match status" value="1"/>
</dbReference>
<feature type="domain" description="TonB C-terminal" evidence="11">
    <location>
        <begin position="290"/>
        <end position="386"/>
    </location>
</feature>
<dbReference type="Gene3D" id="3.30.1150.10">
    <property type="match status" value="1"/>
</dbReference>
<dbReference type="Proteomes" id="UP000049855">
    <property type="component" value="Unassembled WGS sequence"/>
</dbReference>
<keyword evidence="6" id="KW-0812">Transmembrane</keyword>
<dbReference type="Gene3D" id="1.10.101.10">
    <property type="entry name" value="PGBD-like superfamily/PGBD"/>
    <property type="match status" value="1"/>
</dbReference>
<dbReference type="InterPro" id="IPR006260">
    <property type="entry name" value="TonB/TolA_C"/>
</dbReference>
<proteinExistence type="inferred from homology"/>
<dbReference type="GO" id="GO:0055085">
    <property type="term" value="P:transmembrane transport"/>
    <property type="evidence" value="ECO:0007669"/>
    <property type="project" value="InterPro"/>
</dbReference>
<dbReference type="Pfam" id="PF20316">
    <property type="entry name" value="DUF6612"/>
    <property type="match status" value="1"/>
</dbReference>
<keyword evidence="9" id="KW-0472">Membrane</keyword>
<dbReference type="InterPro" id="IPR051045">
    <property type="entry name" value="TonB-dependent_transducer"/>
</dbReference>
<dbReference type="InterPro" id="IPR037682">
    <property type="entry name" value="TonB_C"/>
</dbReference>
<dbReference type="Gene3D" id="2.50.20.20">
    <property type="match status" value="1"/>
</dbReference>
<keyword evidence="5" id="KW-0997">Cell inner membrane</keyword>
<organism evidence="12 13">
    <name type="scientific">Sporomusa ovata</name>
    <dbReference type="NCBI Taxonomy" id="2378"/>
    <lineage>
        <taxon>Bacteria</taxon>
        <taxon>Bacillati</taxon>
        <taxon>Bacillota</taxon>
        <taxon>Negativicutes</taxon>
        <taxon>Selenomonadales</taxon>
        <taxon>Sporomusaceae</taxon>
        <taxon>Sporomusa</taxon>
    </lineage>
</organism>
<evidence type="ECO:0000256" key="4">
    <source>
        <dbReference type="ARBA" id="ARBA00022475"/>
    </source>
</evidence>
<name>A0A0U1L1H2_9FIRM</name>
<protein>
    <submittedName>
        <fullName evidence="12">Ferric siderophore transport system, periplasmic binding protein TonB</fullName>
    </submittedName>
</protein>
<gene>
    <name evidence="12" type="ORF">SpAn4DRAFT_5173</name>
</gene>
<evidence type="ECO:0000256" key="1">
    <source>
        <dbReference type="ARBA" id="ARBA00004383"/>
    </source>
</evidence>
<evidence type="ECO:0000256" key="3">
    <source>
        <dbReference type="ARBA" id="ARBA00022448"/>
    </source>
</evidence>
<evidence type="ECO:0000256" key="9">
    <source>
        <dbReference type="ARBA" id="ARBA00023136"/>
    </source>
</evidence>
<evidence type="ECO:0000256" key="10">
    <source>
        <dbReference type="SAM" id="SignalP"/>
    </source>
</evidence>